<name>A0A7W3QNY7_ACTNM</name>
<evidence type="ECO:0000256" key="1">
    <source>
        <dbReference type="SAM" id="SignalP"/>
    </source>
</evidence>
<evidence type="ECO:0008006" key="4">
    <source>
        <dbReference type="Google" id="ProtNLM"/>
    </source>
</evidence>
<proteinExistence type="predicted"/>
<protein>
    <recommendedName>
        <fullName evidence="4">DUF320 domain-containing protein</fullName>
    </recommendedName>
</protein>
<keyword evidence="1" id="KW-0732">Signal</keyword>
<accession>A0A7W3QNY7</accession>
<feature type="chain" id="PRO_5030903705" description="DUF320 domain-containing protein" evidence="1">
    <location>
        <begin position="28"/>
        <end position="83"/>
    </location>
</feature>
<dbReference type="AlphaFoldDB" id="A0A7W3QNY7"/>
<feature type="signal peptide" evidence="1">
    <location>
        <begin position="1"/>
        <end position="27"/>
    </location>
</feature>
<sequence>MIKTALTTAAVTATLAGGVFMAGPAAADTRNHGQAVGNNVSVTIVGGYGVTCGSASVAGQAGTACNGNGVYNDDNASLTGGNG</sequence>
<evidence type="ECO:0000313" key="2">
    <source>
        <dbReference type="EMBL" id="MBA8954130.1"/>
    </source>
</evidence>
<organism evidence="2 3">
    <name type="scientific">Actinomadura namibiensis</name>
    <dbReference type="NCBI Taxonomy" id="182080"/>
    <lineage>
        <taxon>Bacteria</taxon>
        <taxon>Bacillati</taxon>
        <taxon>Actinomycetota</taxon>
        <taxon>Actinomycetes</taxon>
        <taxon>Streptosporangiales</taxon>
        <taxon>Thermomonosporaceae</taxon>
        <taxon>Actinomadura</taxon>
    </lineage>
</organism>
<gene>
    <name evidence="2" type="ORF">HNR61_005784</name>
</gene>
<evidence type="ECO:0000313" key="3">
    <source>
        <dbReference type="Proteomes" id="UP000572680"/>
    </source>
</evidence>
<keyword evidence="3" id="KW-1185">Reference proteome</keyword>
<dbReference type="EMBL" id="JACJIA010000008">
    <property type="protein sequence ID" value="MBA8954130.1"/>
    <property type="molecule type" value="Genomic_DNA"/>
</dbReference>
<dbReference type="RefSeq" id="WP_182846247.1">
    <property type="nucleotide sequence ID" value="NZ_BAAALP010000001.1"/>
</dbReference>
<dbReference type="Proteomes" id="UP000572680">
    <property type="component" value="Unassembled WGS sequence"/>
</dbReference>
<comment type="caution">
    <text evidence="2">The sequence shown here is derived from an EMBL/GenBank/DDBJ whole genome shotgun (WGS) entry which is preliminary data.</text>
</comment>
<reference evidence="2 3" key="1">
    <citation type="submission" date="2020-08" db="EMBL/GenBank/DDBJ databases">
        <title>Genomic Encyclopedia of Type Strains, Phase IV (KMG-IV): sequencing the most valuable type-strain genomes for metagenomic binning, comparative biology and taxonomic classification.</title>
        <authorList>
            <person name="Goeker M."/>
        </authorList>
    </citation>
    <scope>NUCLEOTIDE SEQUENCE [LARGE SCALE GENOMIC DNA]</scope>
    <source>
        <strain evidence="2 3">DSM 44197</strain>
    </source>
</reference>